<dbReference type="Gene3D" id="3.30.300.20">
    <property type="match status" value="1"/>
</dbReference>
<dbReference type="SUPFAM" id="SSF82784">
    <property type="entry name" value="OsmC-like"/>
    <property type="match status" value="1"/>
</dbReference>
<evidence type="ECO:0000313" key="1">
    <source>
        <dbReference type="EMBL" id="SDZ88751.1"/>
    </source>
</evidence>
<dbReference type="NCBIfam" id="TIGR03562">
    <property type="entry name" value="osmo_induc_OsmC"/>
    <property type="match status" value="1"/>
</dbReference>
<dbReference type="AlphaFoldDB" id="A0A1H3WPP1"/>
<organism evidence="1 2">
    <name type="scientific">Pedobacter hartonius</name>
    <dbReference type="NCBI Taxonomy" id="425514"/>
    <lineage>
        <taxon>Bacteria</taxon>
        <taxon>Pseudomonadati</taxon>
        <taxon>Bacteroidota</taxon>
        <taxon>Sphingobacteriia</taxon>
        <taxon>Sphingobacteriales</taxon>
        <taxon>Sphingobacteriaceae</taxon>
        <taxon>Pedobacter</taxon>
    </lineage>
</organism>
<dbReference type="Proteomes" id="UP000198850">
    <property type="component" value="Unassembled WGS sequence"/>
</dbReference>
<dbReference type="Pfam" id="PF02566">
    <property type="entry name" value="OsmC"/>
    <property type="match status" value="1"/>
</dbReference>
<gene>
    <name evidence="1" type="ORF">SAMN05443550_101332</name>
</gene>
<dbReference type="InterPro" id="IPR003718">
    <property type="entry name" value="OsmC/Ohr_fam"/>
</dbReference>
<dbReference type="STRING" id="425514.SAMN05443550_101332"/>
<dbReference type="PANTHER" id="PTHR42830:SF1">
    <property type="entry name" value="OSMOTICALLY INDUCIBLE FAMILY PROTEIN"/>
    <property type="match status" value="1"/>
</dbReference>
<dbReference type="GO" id="GO:0006979">
    <property type="term" value="P:response to oxidative stress"/>
    <property type="evidence" value="ECO:0007669"/>
    <property type="project" value="InterPro"/>
</dbReference>
<reference evidence="1 2" key="1">
    <citation type="submission" date="2016-10" db="EMBL/GenBank/DDBJ databases">
        <authorList>
            <person name="de Groot N.N."/>
        </authorList>
    </citation>
    <scope>NUCLEOTIDE SEQUENCE [LARGE SCALE GENOMIC DNA]</scope>
    <source>
        <strain evidence="1 2">DSM 19033</strain>
    </source>
</reference>
<dbReference type="InterPro" id="IPR015946">
    <property type="entry name" value="KH_dom-like_a/b"/>
</dbReference>
<sequence>MIQQKFKIMKRTAKAFWQGDLKTGHGSVSTQSQVLDQAQYSFNTRFADGIGTNPEELLGASHAACFTMAVAYALSQQEFYPGDLNTTATVSLDMATSSISMIELEIFATPVEGLSAEKFQETALQAKSNCLISKVLTGVQIELTVHYQ</sequence>
<evidence type="ECO:0000313" key="2">
    <source>
        <dbReference type="Proteomes" id="UP000198850"/>
    </source>
</evidence>
<name>A0A1H3WPP1_9SPHI</name>
<proteinExistence type="predicted"/>
<dbReference type="GO" id="GO:0004601">
    <property type="term" value="F:peroxidase activity"/>
    <property type="evidence" value="ECO:0007669"/>
    <property type="project" value="InterPro"/>
</dbReference>
<dbReference type="InterPro" id="IPR019904">
    <property type="entry name" value="Peroxiredoxin_OsmC"/>
</dbReference>
<dbReference type="PANTHER" id="PTHR42830">
    <property type="entry name" value="OSMOTICALLY INDUCIBLE FAMILY PROTEIN"/>
    <property type="match status" value="1"/>
</dbReference>
<dbReference type="InterPro" id="IPR036102">
    <property type="entry name" value="OsmC/Ohrsf"/>
</dbReference>
<accession>A0A1H3WPP1</accession>
<keyword evidence="2" id="KW-1185">Reference proteome</keyword>
<dbReference type="InterPro" id="IPR052707">
    <property type="entry name" value="OsmC_Ohr_Peroxiredoxin"/>
</dbReference>
<protein>
    <submittedName>
        <fullName evidence="1">Osmotically inducible protein OsmC</fullName>
    </submittedName>
</protein>
<dbReference type="EMBL" id="FNRA01000001">
    <property type="protein sequence ID" value="SDZ88751.1"/>
    <property type="molecule type" value="Genomic_DNA"/>
</dbReference>